<evidence type="ECO:0000313" key="1">
    <source>
        <dbReference type="EMBL" id="QCO57447.1"/>
    </source>
</evidence>
<geneLocation type="plasmid" evidence="1 2">
    <name>unnamed1</name>
</geneLocation>
<evidence type="ECO:0000313" key="2">
    <source>
        <dbReference type="Proteomes" id="UP000298631"/>
    </source>
</evidence>
<dbReference type="AlphaFoldDB" id="A0A4P8EK76"/>
<dbReference type="Proteomes" id="UP000298631">
    <property type="component" value="Plasmid unnamed1"/>
</dbReference>
<sequence>MARQSTLLSNGYKGAKGDTGDTGDSANIIKYTTSAVLTGTTPSVDAGARDAYTLTTSGNTTFTFTGAPVAPEVCSVTLILTGGGTHTITFPASVKWDEGEAPTDIASASTDIYTFMTVNGGTTWFGFQAGRSMA</sequence>
<reference evidence="1 2" key="1">
    <citation type="submission" date="2019-05" db="EMBL/GenBank/DDBJ databases">
        <title>Pseudorhodobacter turbinis sp. nov., isolated from the gut of the Korean turban shell.</title>
        <authorList>
            <person name="Jeong Y.-S."/>
            <person name="Kang W.-R."/>
            <person name="Bae J.-W."/>
        </authorList>
    </citation>
    <scope>NUCLEOTIDE SEQUENCE [LARGE SCALE GENOMIC DNA]</scope>
    <source>
        <strain evidence="1 2">S12M18</strain>
        <plasmid evidence="1 2">unnamed1</plasmid>
    </source>
</reference>
<keyword evidence="1" id="KW-0614">Plasmid</keyword>
<dbReference type="RefSeq" id="WP_137195241.1">
    <property type="nucleotide sequence ID" value="NZ_CP039965.1"/>
</dbReference>
<accession>A0A4P8EK76</accession>
<dbReference type="KEGG" id="pseb:EOK75_17185"/>
<organism evidence="1 2">
    <name type="scientific">Pseudorhodobacter turbinis</name>
    <dbReference type="NCBI Taxonomy" id="2500533"/>
    <lineage>
        <taxon>Bacteria</taxon>
        <taxon>Pseudomonadati</taxon>
        <taxon>Pseudomonadota</taxon>
        <taxon>Alphaproteobacteria</taxon>
        <taxon>Rhodobacterales</taxon>
        <taxon>Paracoccaceae</taxon>
        <taxon>Pseudorhodobacter</taxon>
    </lineage>
</organism>
<dbReference type="EMBL" id="CP039965">
    <property type="protein sequence ID" value="QCO57447.1"/>
    <property type="molecule type" value="Genomic_DNA"/>
</dbReference>
<proteinExistence type="predicted"/>
<name>A0A4P8EK76_9RHOB</name>
<protein>
    <submittedName>
        <fullName evidence="1">Uncharacterized protein</fullName>
    </submittedName>
</protein>
<keyword evidence="2" id="KW-1185">Reference proteome</keyword>
<dbReference type="OrthoDB" id="7710585at2"/>
<gene>
    <name evidence="1" type="ORF">EOK75_17185</name>
</gene>